<evidence type="ECO:0000313" key="3">
    <source>
        <dbReference type="Proteomes" id="UP000245207"/>
    </source>
</evidence>
<dbReference type="Pfam" id="PF03004">
    <property type="entry name" value="Transposase_24"/>
    <property type="match status" value="1"/>
</dbReference>
<keyword evidence="3" id="KW-1185">Reference proteome</keyword>
<organism evidence="2 3">
    <name type="scientific">Artemisia annua</name>
    <name type="common">Sweet wormwood</name>
    <dbReference type="NCBI Taxonomy" id="35608"/>
    <lineage>
        <taxon>Eukaryota</taxon>
        <taxon>Viridiplantae</taxon>
        <taxon>Streptophyta</taxon>
        <taxon>Embryophyta</taxon>
        <taxon>Tracheophyta</taxon>
        <taxon>Spermatophyta</taxon>
        <taxon>Magnoliopsida</taxon>
        <taxon>eudicotyledons</taxon>
        <taxon>Gunneridae</taxon>
        <taxon>Pentapetalae</taxon>
        <taxon>asterids</taxon>
        <taxon>campanulids</taxon>
        <taxon>Asterales</taxon>
        <taxon>Asteraceae</taxon>
        <taxon>Asteroideae</taxon>
        <taxon>Anthemideae</taxon>
        <taxon>Artemisiinae</taxon>
        <taxon>Artemisia</taxon>
    </lineage>
</organism>
<protein>
    <submittedName>
        <fullName evidence="2">Transposase, Ptta/En/Spm</fullName>
    </submittedName>
</protein>
<dbReference type="InterPro" id="IPR004252">
    <property type="entry name" value="Probable_transposase_24"/>
</dbReference>
<proteinExistence type="predicted"/>
<feature type="region of interest" description="Disordered" evidence="1">
    <location>
        <begin position="1"/>
        <end position="23"/>
    </location>
</feature>
<dbReference type="EMBL" id="PKPP01000812">
    <property type="protein sequence ID" value="PWA88471.1"/>
    <property type="molecule type" value="Genomic_DNA"/>
</dbReference>
<name>A0A2U1PRU5_ARTAN</name>
<reference evidence="2 3" key="1">
    <citation type="journal article" date="2018" name="Mol. Plant">
        <title>The genome of Artemisia annua provides insight into the evolution of Asteraceae family and artemisinin biosynthesis.</title>
        <authorList>
            <person name="Shen Q."/>
            <person name="Zhang L."/>
            <person name="Liao Z."/>
            <person name="Wang S."/>
            <person name="Yan T."/>
            <person name="Shi P."/>
            <person name="Liu M."/>
            <person name="Fu X."/>
            <person name="Pan Q."/>
            <person name="Wang Y."/>
            <person name="Lv Z."/>
            <person name="Lu X."/>
            <person name="Zhang F."/>
            <person name="Jiang W."/>
            <person name="Ma Y."/>
            <person name="Chen M."/>
            <person name="Hao X."/>
            <person name="Li L."/>
            <person name="Tang Y."/>
            <person name="Lv G."/>
            <person name="Zhou Y."/>
            <person name="Sun X."/>
            <person name="Brodelius P.E."/>
            <person name="Rose J.K.C."/>
            <person name="Tang K."/>
        </authorList>
    </citation>
    <scope>NUCLEOTIDE SEQUENCE [LARGE SCALE GENOMIC DNA]</scope>
    <source>
        <strain evidence="3">cv. Huhao1</strain>
        <tissue evidence="2">Leaf</tissue>
    </source>
</reference>
<sequence length="69" mass="7508">MEVEAENKKINRSKSDEPHVTGSKSFACISDEETQKNHGVRPSLGGMYCLTRTREDGSIVNATAAQVVV</sequence>
<evidence type="ECO:0000256" key="1">
    <source>
        <dbReference type="SAM" id="MobiDB-lite"/>
    </source>
</evidence>
<accession>A0A2U1PRU5</accession>
<gene>
    <name evidence="2" type="ORF">CTI12_AA120010</name>
</gene>
<comment type="caution">
    <text evidence="2">The sequence shown here is derived from an EMBL/GenBank/DDBJ whole genome shotgun (WGS) entry which is preliminary data.</text>
</comment>
<dbReference type="AlphaFoldDB" id="A0A2U1PRU5"/>
<dbReference type="OrthoDB" id="1113102at2759"/>
<feature type="compositionally biased region" description="Basic and acidic residues" evidence="1">
    <location>
        <begin position="1"/>
        <end position="19"/>
    </location>
</feature>
<dbReference type="Proteomes" id="UP000245207">
    <property type="component" value="Unassembled WGS sequence"/>
</dbReference>
<evidence type="ECO:0000313" key="2">
    <source>
        <dbReference type="EMBL" id="PWA88471.1"/>
    </source>
</evidence>